<gene>
    <name evidence="7" type="ORF">HUK65_14150</name>
</gene>
<dbReference type="PROSITE" id="PS50977">
    <property type="entry name" value="HTH_TETR_2"/>
    <property type="match status" value="1"/>
</dbReference>
<dbReference type="GO" id="GO:0000976">
    <property type="term" value="F:transcription cis-regulatory region binding"/>
    <property type="evidence" value="ECO:0007669"/>
    <property type="project" value="TreeGrafter"/>
</dbReference>
<keyword evidence="8" id="KW-1185">Reference proteome</keyword>
<dbReference type="AlphaFoldDB" id="A0A7Z0I215"/>
<dbReference type="Proteomes" id="UP000529417">
    <property type="component" value="Unassembled WGS sequence"/>
</dbReference>
<evidence type="ECO:0000313" key="8">
    <source>
        <dbReference type="Proteomes" id="UP000529417"/>
    </source>
</evidence>
<keyword evidence="2" id="KW-0805">Transcription regulation</keyword>
<dbReference type="InterPro" id="IPR036271">
    <property type="entry name" value="Tet_transcr_reg_TetR-rel_C_sf"/>
</dbReference>
<dbReference type="InterPro" id="IPR050109">
    <property type="entry name" value="HTH-type_TetR-like_transc_reg"/>
</dbReference>
<dbReference type="Pfam" id="PF00440">
    <property type="entry name" value="TetR_N"/>
    <property type="match status" value="1"/>
</dbReference>
<feature type="domain" description="HTH tetR-type" evidence="6">
    <location>
        <begin position="16"/>
        <end position="76"/>
    </location>
</feature>
<evidence type="ECO:0000256" key="5">
    <source>
        <dbReference type="PROSITE-ProRule" id="PRU00335"/>
    </source>
</evidence>
<sequence>MQADRKPRKQRKENARMRRRQVLDAARRSILRHGLARTTLATVAEEAGLSQGVAVFYFDTKAALLTETLRDLYQGYEDHWQGALDAAPPDAAAQLQALVAADFDLAACGPELLPLWFAFWGELHFQPSYDAVAEDFDARRREVLTRIWRDLLPPSRAAEAPCHADWTETLTDGYWQRMHLSAGHIDRHHALAATRAAIARLAPWMDARA</sequence>
<dbReference type="Gene3D" id="1.10.357.10">
    <property type="entry name" value="Tetracycline Repressor, domain 2"/>
    <property type="match status" value="1"/>
</dbReference>
<organism evidence="7 8">
    <name type="scientific">Rhabdonatronobacter sediminivivens</name>
    <dbReference type="NCBI Taxonomy" id="2743469"/>
    <lineage>
        <taxon>Bacteria</taxon>
        <taxon>Pseudomonadati</taxon>
        <taxon>Pseudomonadota</taxon>
        <taxon>Alphaproteobacteria</taxon>
        <taxon>Rhodobacterales</taxon>
        <taxon>Paracoccaceae</taxon>
        <taxon>Rhabdonatronobacter</taxon>
    </lineage>
</organism>
<dbReference type="Pfam" id="PF13977">
    <property type="entry name" value="TetR_C_6"/>
    <property type="match status" value="1"/>
</dbReference>
<dbReference type="InterPro" id="IPR001647">
    <property type="entry name" value="HTH_TetR"/>
</dbReference>
<comment type="caution">
    <text evidence="7">The sequence shown here is derived from an EMBL/GenBank/DDBJ whole genome shotgun (WGS) entry which is preliminary data.</text>
</comment>
<keyword evidence="4" id="KW-0804">Transcription</keyword>
<proteinExistence type="predicted"/>
<dbReference type="PRINTS" id="PR00455">
    <property type="entry name" value="HTHTETR"/>
</dbReference>
<dbReference type="SUPFAM" id="SSF48498">
    <property type="entry name" value="Tetracyclin repressor-like, C-terminal domain"/>
    <property type="match status" value="1"/>
</dbReference>
<feature type="DNA-binding region" description="H-T-H motif" evidence="5">
    <location>
        <begin position="39"/>
        <end position="58"/>
    </location>
</feature>
<evidence type="ECO:0000256" key="2">
    <source>
        <dbReference type="ARBA" id="ARBA00023015"/>
    </source>
</evidence>
<name>A0A7Z0I215_9RHOB</name>
<evidence type="ECO:0000259" key="6">
    <source>
        <dbReference type="PROSITE" id="PS50977"/>
    </source>
</evidence>
<reference evidence="7 8" key="1">
    <citation type="journal article" date="2000" name="Arch. Microbiol.">
        <title>Rhodobaca bogoriensis gen. nov. and sp. nov., an alkaliphilic purple nonsulfur bacterium from African Rift Valley soda lakes.</title>
        <authorList>
            <person name="Milford A.D."/>
            <person name="Achenbach L.A."/>
            <person name="Jung D.O."/>
            <person name="Madigan M.T."/>
        </authorList>
    </citation>
    <scope>NUCLEOTIDE SEQUENCE [LARGE SCALE GENOMIC DNA]</scope>
    <source>
        <strain evidence="7 8">2376</strain>
    </source>
</reference>
<dbReference type="SUPFAM" id="SSF46689">
    <property type="entry name" value="Homeodomain-like"/>
    <property type="match status" value="1"/>
</dbReference>
<keyword evidence="1" id="KW-0678">Repressor</keyword>
<dbReference type="GO" id="GO:0003700">
    <property type="term" value="F:DNA-binding transcription factor activity"/>
    <property type="evidence" value="ECO:0007669"/>
    <property type="project" value="TreeGrafter"/>
</dbReference>
<dbReference type="PANTHER" id="PTHR30055:SF234">
    <property type="entry name" value="HTH-TYPE TRANSCRIPTIONAL REGULATOR BETI"/>
    <property type="match status" value="1"/>
</dbReference>
<dbReference type="EMBL" id="JACBXS010000033">
    <property type="protein sequence ID" value="NYS26132.1"/>
    <property type="molecule type" value="Genomic_DNA"/>
</dbReference>
<dbReference type="RefSeq" id="WP_179906928.1">
    <property type="nucleotide sequence ID" value="NZ_JACBXS010000033.1"/>
</dbReference>
<keyword evidence="3 5" id="KW-0238">DNA-binding</keyword>
<evidence type="ECO:0000256" key="3">
    <source>
        <dbReference type="ARBA" id="ARBA00023125"/>
    </source>
</evidence>
<dbReference type="PANTHER" id="PTHR30055">
    <property type="entry name" value="HTH-TYPE TRANSCRIPTIONAL REGULATOR RUTR"/>
    <property type="match status" value="1"/>
</dbReference>
<evidence type="ECO:0000256" key="1">
    <source>
        <dbReference type="ARBA" id="ARBA00022491"/>
    </source>
</evidence>
<protein>
    <submittedName>
        <fullName evidence="7">TetR family transcriptional regulator C-terminal domain-containing protein</fullName>
    </submittedName>
</protein>
<dbReference type="InterPro" id="IPR039538">
    <property type="entry name" value="BetI_C"/>
</dbReference>
<dbReference type="InterPro" id="IPR009057">
    <property type="entry name" value="Homeodomain-like_sf"/>
</dbReference>
<evidence type="ECO:0000256" key="4">
    <source>
        <dbReference type="ARBA" id="ARBA00023163"/>
    </source>
</evidence>
<accession>A0A7Z0I215</accession>
<evidence type="ECO:0000313" key="7">
    <source>
        <dbReference type="EMBL" id="NYS26132.1"/>
    </source>
</evidence>